<dbReference type="FunFam" id="3.10.580.10:FF:000002">
    <property type="entry name" value="Magnesium/cobalt efflux protein CorC"/>
    <property type="match status" value="1"/>
</dbReference>
<feature type="transmembrane region" description="Helical" evidence="10">
    <location>
        <begin position="93"/>
        <end position="112"/>
    </location>
</feature>
<dbReference type="Gene3D" id="3.30.465.10">
    <property type="match status" value="1"/>
</dbReference>
<dbReference type="Pfam" id="PF03471">
    <property type="entry name" value="CorC_HlyC"/>
    <property type="match status" value="1"/>
</dbReference>
<evidence type="ECO:0000259" key="12">
    <source>
        <dbReference type="PROSITE" id="PS51846"/>
    </source>
</evidence>
<reference evidence="13 14" key="1">
    <citation type="submission" date="2016-02" db="EMBL/GenBank/DDBJ databases">
        <title>Draft Genome for Tepidibacillus decaturensis nov. sp. Strain Z9, an Anaerobic, Moderately Thermophilic and Heterotrophic Bacterium from Deep Subsurface of the Illinois Basin, USA.</title>
        <authorList>
            <person name="Dong Y."/>
            <person name="Chang J.Y."/>
            <person name="Sanford R."/>
            <person name="Fouke B.W."/>
        </authorList>
    </citation>
    <scope>NUCLEOTIDE SEQUENCE [LARGE SCALE GENOMIC DNA]</scope>
    <source>
        <strain evidence="13 14">Z9</strain>
    </source>
</reference>
<feature type="transmembrane region" description="Helical" evidence="10">
    <location>
        <begin position="124"/>
        <end position="147"/>
    </location>
</feature>
<evidence type="ECO:0000256" key="5">
    <source>
        <dbReference type="ARBA" id="ARBA00022989"/>
    </source>
</evidence>
<gene>
    <name evidence="13" type="ORF">U473_13615</name>
</gene>
<dbReference type="GO" id="GO:0005886">
    <property type="term" value="C:plasma membrane"/>
    <property type="evidence" value="ECO:0007669"/>
    <property type="project" value="TreeGrafter"/>
</dbReference>
<comment type="similarity">
    <text evidence="2">Belongs to the UPF0053 family.</text>
</comment>
<dbReference type="OrthoDB" id="9798188at2"/>
<evidence type="ECO:0000256" key="3">
    <source>
        <dbReference type="ARBA" id="ARBA00022692"/>
    </source>
</evidence>
<keyword evidence="4" id="KW-0677">Repeat</keyword>
<keyword evidence="14" id="KW-1185">Reference proteome</keyword>
<evidence type="ECO:0000313" key="13">
    <source>
        <dbReference type="EMBL" id="KXG42515.1"/>
    </source>
</evidence>
<dbReference type="PANTHER" id="PTHR22777">
    <property type="entry name" value="HEMOLYSIN-RELATED"/>
    <property type="match status" value="1"/>
</dbReference>
<evidence type="ECO:0000256" key="2">
    <source>
        <dbReference type="ARBA" id="ARBA00006337"/>
    </source>
</evidence>
<dbReference type="InterPro" id="IPR005170">
    <property type="entry name" value="Transptr-assoc_dom"/>
</dbReference>
<feature type="domain" description="CBS" evidence="11">
    <location>
        <begin position="207"/>
        <end position="266"/>
    </location>
</feature>
<keyword evidence="6 8" id="KW-0129">CBS domain</keyword>
<accession>A0A135L0L4</accession>
<dbReference type="Gene3D" id="3.10.580.10">
    <property type="entry name" value="CBS-domain"/>
    <property type="match status" value="1"/>
</dbReference>
<dbReference type="InterPro" id="IPR046342">
    <property type="entry name" value="CBS_dom_sf"/>
</dbReference>
<evidence type="ECO:0000256" key="10">
    <source>
        <dbReference type="SAM" id="Phobius"/>
    </source>
</evidence>
<proteinExistence type="inferred from homology"/>
<dbReference type="PANTHER" id="PTHR22777:SF17">
    <property type="entry name" value="UPF0053 PROTEIN SLL0260"/>
    <property type="match status" value="1"/>
</dbReference>
<evidence type="ECO:0000259" key="11">
    <source>
        <dbReference type="PROSITE" id="PS51371"/>
    </source>
</evidence>
<comment type="caution">
    <text evidence="13">The sequence shown here is derived from an EMBL/GenBank/DDBJ whole genome shotgun (WGS) entry which is preliminary data.</text>
</comment>
<evidence type="ECO:0008006" key="15">
    <source>
        <dbReference type="Google" id="ProtNLM"/>
    </source>
</evidence>
<feature type="domain" description="CBS" evidence="11">
    <location>
        <begin position="271"/>
        <end position="331"/>
    </location>
</feature>
<evidence type="ECO:0000256" key="6">
    <source>
        <dbReference type="ARBA" id="ARBA00023122"/>
    </source>
</evidence>
<evidence type="ECO:0000313" key="14">
    <source>
        <dbReference type="Proteomes" id="UP000070352"/>
    </source>
</evidence>
<comment type="subcellular location">
    <subcellularLocation>
        <location evidence="1">Membrane</location>
        <topology evidence="1">Multi-pass membrane protein</topology>
    </subcellularLocation>
</comment>
<evidence type="ECO:0000256" key="4">
    <source>
        <dbReference type="ARBA" id="ARBA00022737"/>
    </source>
</evidence>
<evidence type="ECO:0000256" key="8">
    <source>
        <dbReference type="PROSITE-ProRule" id="PRU00703"/>
    </source>
</evidence>
<organism evidence="13 14">
    <name type="scientific">Tepidibacillus decaturensis</name>
    <dbReference type="NCBI Taxonomy" id="1413211"/>
    <lineage>
        <taxon>Bacteria</taxon>
        <taxon>Bacillati</taxon>
        <taxon>Bacillota</taxon>
        <taxon>Bacilli</taxon>
        <taxon>Bacillales</taxon>
        <taxon>Bacillaceae</taxon>
        <taxon>Tepidibacillus</taxon>
    </lineage>
</organism>
<evidence type="ECO:0000256" key="7">
    <source>
        <dbReference type="ARBA" id="ARBA00023136"/>
    </source>
</evidence>
<dbReference type="AlphaFoldDB" id="A0A135L0L4"/>
<sequence>METIPLGSIALLTLLLLLSAFFSGSETAYSSLNKIRVKNYAEENRKGAKNALYISVHFDKTLSTILVGNNIVNIAAATITTKITTDLFNGNTALVISTIVITVLILIFGEILPKSFAKEYAESFALAVSGVLKFLILLFTPVTWLFLQLKKAISRMMGEKETIPSVTEDEIKTMIDIGEEEGTIDKSEKELVHSALDFNDILVREILKPRIDIVAVEVNNPIEVIKQTFMTERYSRIPVYDGNIDHVIGILSERDFYSALLQEKKVNIRSLLRKPTFVVGTMKISSLLSELQRSKTHMAIVVDEYGGTDGLITMEDILEEIVGEIWDEHDEKESFMDKLDNHTYIFSADFPIDDFSQIVNIRKPDTIAHSIGGWMVEQLQHMPKVGEKIVYEHVEIVIEEMERLRIKKVKVDVKEHVKNH</sequence>
<dbReference type="Pfam" id="PF00571">
    <property type="entry name" value="CBS"/>
    <property type="match status" value="2"/>
</dbReference>
<keyword evidence="5 9" id="KW-1133">Transmembrane helix</keyword>
<evidence type="ECO:0000256" key="1">
    <source>
        <dbReference type="ARBA" id="ARBA00004141"/>
    </source>
</evidence>
<keyword evidence="3 9" id="KW-0812">Transmembrane</keyword>
<dbReference type="SUPFAM" id="SSF54631">
    <property type="entry name" value="CBS-domain pair"/>
    <property type="match status" value="1"/>
</dbReference>
<name>A0A135L0L4_9BACI</name>
<dbReference type="Proteomes" id="UP000070352">
    <property type="component" value="Unassembled WGS sequence"/>
</dbReference>
<dbReference type="SMART" id="SM01091">
    <property type="entry name" value="CorC_HlyC"/>
    <property type="match status" value="1"/>
</dbReference>
<dbReference type="CDD" id="cd04590">
    <property type="entry name" value="CBS_pair_CorC_HlyC_assoc"/>
    <property type="match status" value="1"/>
</dbReference>
<dbReference type="InterPro" id="IPR036318">
    <property type="entry name" value="FAD-bd_PCMH-like_sf"/>
</dbReference>
<dbReference type="SUPFAM" id="SSF56176">
    <property type="entry name" value="FAD-binding/transporter-associated domain-like"/>
    <property type="match status" value="1"/>
</dbReference>
<dbReference type="RefSeq" id="WP_068727725.1">
    <property type="nucleotide sequence ID" value="NZ_LSKU01000002.1"/>
</dbReference>
<dbReference type="Pfam" id="PF01595">
    <property type="entry name" value="CNNM"/>
    <property type="match status" value="1"/>
</dbReference>
<protein>
    <recommendedName>
        <fullName evidence="15">Hemolysin</fullName>
    </recommendedName>
</protein>
<dbReference type="PROSITE" id="PS51371">
    <property type="entry name" value="CBS"/>
    <property type="match status" value="2"/>
</dbReference>
<evidence type="ECO:0000256" key="9">
    <source>
        <dbReference type="PROSITE-ProRule" id="PRU01193"/>
    </source>
</evidence>
<feature type="domain" description="CNNM transmembrane" evidence="12">
    <location>
        <begin position="1"/>
        <end position="188"/>
    </location>
</feature>
<dbReference type="InterPro" id="IPR044751">
    <property type="entry name" value="Ion_transp-like_CBS"/>
</dbReference>
<keyword evidence="7 9" id="KW-0472">Membrane</keyword>
<dbReference type="GO" id="GO:0050660">
    <property type="term" value="F:flavin adenine dinucleotide binding"/>
    <property type="evidence" value="ECO:0007669"/>
    <property type="project" value="InterPro"/>
</dbReference>
<dbReference type="PROSITE" id="PS51846">
    <property type="entry name" value="CNNM"/>
    <property type="match status" value="1"/>
</dbReference>
<dbReference type="InterPro" id="IPR002550">
    <property type="entry name" value="CNNM"/>
</dbReference>
<dbReference type="InterPro" id="IPR016169">
    <property type="entry name" value="FAD-bd_PCMH_sub2"/>
</dbReference>
<dbReference type="InterPro" id="IPR000644">
    <property type="entry name" value="CBS_dom"/>
</dbReference>
<dbReference type="STRING" id="1413211.U473_13615"/>
<dbReference type="EMBL" id="LSKU01000002">
    <property type="protein sequence ID" value="KXG42515.1"/>
    <property type="molecule type" value="Genomic_DNA"/>
</dbReference>